<name>A0A0N4UMV4_DRAME</name>
<dbReference type="InterPro" id="IPR043987">
    <property type="entry name" value="CCZ1/INTU/HSP4_longin_1"/>
</dbReference>
<dbReference type="Pfam" id="PF19031">
    <property type="entry name" value="Intu_longin_1"/>
    <property type="match status" value="1"/>
</dbReference>
<feature type="domain" description="CCZ1/INTU/HSP4 first Longin" evidence="2">
    <location>
        <begin position="36"/>
        <end position="160"/>
    </location>
</feature>
<dbReference type="Pfam" id="PF19032">
    <property type="entry name" value="Intu_longin_2"/>
    <property type="match status" value="1"/>
</dbReference>
<dbReference type="STRING" id="318479.A0A0N4UMV4"/>
<evidence type="ECO:0000256" key="1">
    <source>
        <dbReference type="ARBA" id="ARBA00005352"/>
    </source>
</evidence>
<dbReference type="OrthoDB" id="240546at2759"/>
<evidence type="ECO:0000313" key="7">
    <source>
        <dbReference type="WBParaSite" id="DME_0000920401-mRNA-1"/>
    </source>
</evidence>
<feature type="domain" description="CCZ1/INTU second Longin" evidence="3">
    <location>
        <begin position="229"/>
        <end position="341"/>
    </location>
</feature>
<evidence type="ECO:0000313" key="4">
    <source>
        <dbReference type="EMBL" id="VDN52968.1"/>
    </source>
</evidence>
<dbReference type="Proteomes" id="UP000038040">
    <property type="component" value="Unplaced"/>
</dbReference>
<dbReference type="GO" id="GO:0035658">
    <property type="term" value="C:Mon1-Ccz1 complex"/>
    <property type="evidence" value="ECO:0007669"/>
    <property type="project" value="InterPro"/>
</dbReference>
<evidence type="ECO:0000313" key="6">
    <source>
        <dbReference type="Proteomes" id="UP000274756"/>
    </source>
</evidence>
<dbReference type="InterPro" id="IPR013176">
    <property type="entry name" value="Ccz1"/>
</dbReference>
<sequence>MIHPASFSCFANSFSGTPSSFGLIKGQFCKLADIIDFFFVVHPESGRLETKESDRIFYFYGTKNESVDKQTQLTGFAEAVVNFTENFVEEDCAGKTAEFPFRDVHTAKQLHVYILVESAKFIVGIGVNKMQCTVENYVLHAPTIRKVVCTAYSMFRLFFGHFTALFNQNIEELKGRLEYFFSRYLPLLRLHKMPLLDLFCGVDFLALDSLNYLRVENLVSCVLESFPKILKYMFFFQERLLTYTVPKRDLPVLFRYLTQNILSTSMRAELQPELERHHKGRFLTGVTDVSAQTIIVNAKESKLPVVYLSNEDDNFSLSPYELIVYRALNATFCMFIQKDDDVSFLQKLDDELGPELSILASGIGDSFELASDLPRKEVDFHFIYYNPVSLSIKSSFMEQIGFTKVCCRISYTFLMDNQSGEIMLKTESNWCVAAKYLNDRYLIIFTSGLSTTTVAEFAETVVLLRSEIKIFFSYWFFHFL</sequence>
<gene>
    <name evidence="4" type="ORF">DME_LOCUS2941</name>
</gene>
<evidence type="ECO:0000313" key="5">
    <source>
        <dbReference type="Proteomes" id="UP000038040"/>
    </source>
</evidence>
<accession>A0A0N4UMV4</accession>
<proteinExistence type="inferred from homology"/>
<dbReference type="InterPro" id="IPR043988">
    <property type="entry name" value="CCZ1/INTU_longin_2"/>
</dbReference>
<reference evidence="4 6" key="2">
    <citation type="submission" date="2018-11" db="EMBL/GenBank/DDBJ databases">
        <authorList>
            <consortium name="Pathogen Informatics"/>
        </authorList>
    </citation>
    <scope>NUCLEOTIDE SEQUENCE [LARGE SCALE GENOMIC DNA]</scope>
</reference>
<evidence type="ECO:0000259" key="2">
    <source>
        <dbReference type="Pfam" id="PF19031"/>
    </source>
</evidence>
<dbReference type="EMBL" id="UYYG01000090">
    <property type="protein sequence ID" value="VDN52968.1"/>
    <property type="molecule type" value="Genomic_DNA"/>
</dbReference>
<keyword evidence="6" id="KW-1185">Reference proteome</keyword>
<dbReference type="AlphaFoldDB" id="A0A0N4UMV4"/>
<dbReference type="GO" id="GO:0016192">
    <property type="term" value="P:vesicle-mediated transport"/>
    <property type="evidence" value="ECO:0007669"/>
    <property type="project" value="InterPro"/>
</dbReference>
<protein>
    <submittedName>
        <fullName evidence="7">Intu_longin_1 domain-containing protein</fullName>
    </submittedName>
</protein>
<dbReference type="Proteomes" id="UP000274756">
    <property type="component" value="Unassembled WGS sequence"/>
</dbReference>
<dbReference type="PANTHER" id="PTHR13056:SF0">
    <property type="entry name" value="VACUOLAR FUSION PROTEIN CCZ1 HOMOLOG-RELATED"/>
    <property type="match status" value="1"/>
</dbReference>
<dbReference type="WBParaSite" id="DME_0000920401-mRNA-1">
    <property type="protein sequence ID" value="DME_0000920401-mRNA-1"/>
    <property type="gene ID" value="DME_0000920401"/>
</dbReference>
<evidence type="ECO:0000259" key="3">
    <source>
        <dbReference type="Pfam" id="PF19032"/>
    </source>
</evidence>
<organism evidence="5 7">
    <name type="scientific">Dracunculus medinensis</name>
    <name type="common">Guinea worm</name>
    <dbReference type="NCBI Taxonomy" id="318479"/>
    <lineage>
        <taxon>Eukaryota</taxon>
        <taxon>Metazoa</taxon>
        <taxon>Ecdysozoa</taxon>
        <taxon>Nematoda</taxon>
        <taxon>Chromadorea</taxon>
        <taxon>Rhabditida</taxon>
        <taxon>Spirurina</taxon>
        <taxon>Dracunculoidea</taxon>
        <taxon>Dracunculidae</taxon>
        <taxon>Dracunculus</taxon>
    </lineage>
</organism>
<comment type="similarity">
    <text evidence="1">Belongs to the CCZ1 family.</text>
</comment>
<dbReference type="PANTHER" id="PTHR13056">
    <property type="entry name" value="VACUOLAR FUSION PROTEIN CCZ1 HOMOLOG-RELATED"/>
    <property type="match status" value="1"/>
</dbReference>
<reference evidence="7" key="1">
    <citation type="submission" date="2017-02" db="UniProtKB">
        <authorList>
            <consortium name="WormBaseParasite"/>
        </authorList>
    </citation>
    <scope>IDENTIFICATION</scope>
</reference>